<dbReference type="Pfam" id="PF21694">
    <property type="entry name" value="DNA_pol3_delta_C"/>
    <property type="match status" value="1"/>
</dbReference>
<dbReference type="InterPro" id="IPR008921">
    <property type="entry name" value="DNA_pol3_clamp-load_cplx_C"/>
</dbReference>
<keyword evidence="5" id="KW-0239">DNA-directed DNA polymerase</keyword>
<dbReference type="AlphaFoldDB" id="H5SNK7"/>
<evidence type="ECO:0000259" key="8">
    <source>
        <dbReference type="Pfam" id="PF21694"/>
    </source>
</evidence>
<dbReference type="NCBIfam" id="TIGR01128">
    <property type="entry name" value="holA"/>
    <property type="match status" value="1"/>
</dbReference>
<keyword evidence="4" id="KW-0235">DNA replication</keyword>
<dbReference type="SUPFAM" id="SSF52540">
    <property type="entry name" value="P-loop containing nucleoside triphosphate hydrolases"/>
    <property type="match status" value="1"/>
</dbReference>
<dbReference type="SUPFAM" id="SSF48019">
    <property type="entry name" value="post-AAA+ oligomerization domain-like"/>
    <property type="match status" value="1"/>
</dbReference>
<proteinExistence type="inferred from homology"/>
<dbReference type="PANTHER" id="PTHR34388:SF1">
    <property type="entry name" value="DNA POLYMERASE III SUBUNIT DELTA"/>
    <property type="match status" value="1"/>
</dbReference>
<evidence type="ECO:0000256" key="2">
    <source>
        <dbReference type="ARBA" id="ARBA00022679"/>
    </source>
</evidence>
<dbReference type="InterPro" id="IPR048466">
    <property type="entry name" value="DNA_pol3_delta-like_C"/>
</dbReference>
<dbReference type="InterPro" id="IPR027417">
    <property type="entry name" value="P-loop_NTPase"/>
</dbReference>
<dbReference type="EC" id="2.7.7.7" evidence="1"/>
<dbReference type="EMBL" id="AP011783">
    <property type="protein sequence ID" value="BAL57743.1"/>
    <property type="molecule type" value="Genomic_DNA"/>
</dbReference>
<evidence type="ECO:0000256" key="3">
    <source>
        <dbReference type="ARBA" id="ARBA00022695"/>
    </source>
</evidence>
<dbReference type="GO" id="GO:0006261">
    <property type="term" value="P:DNA-templated DNA replication"/>
    <property type="evidence" value="ECO:0007669"/>
    <property type="project" value="TreeGrafter"/>
</dbReference>
<sequence length="319" mass="36013">MKRKSQNVFAFLGDAYLRERAARKLIAQLQQAHPRALIPIEGRELTGAQFLEHFSGASLFDDAKILYVRRADELPDSERLADQIASGLSESIVLILDAEKLDKRSKLYKALSAHGALEEFPKPDRRSLPALVRELLADSRVKLTPAAIKYLLSAVEPEPARLAKEIEKLACYSTDRELDVPEVRELLFSDQSESVLKFLDLVGERDPQGVKYLRQLLRSGEDPNKVFFMLASQVRGLLAVKSLAAQKKSSEEIAKELGKFAWLVGKQRAMAHKFSESELIALLHRLHEEDIKIKTGERTPEESLFELVLATCNRLRSRL</sequence>
<keyword evidence="3" id="KW-0548">Nucleotidyltransferase</keyword>
<evidence type="ECO:0000313" key="9">
    <source>
        <dbReference type="EMBL" id="BAL57743.1"/>
    </source>
</evidence>
<keyword evidence="2" id="KW-0808">Transferase</keyword>
<protein>
    <recommendedName>
        <fullName evidence="1">DNA-directed DNA polymerase</fullName>
        <ecNumber evidence="1">2.7.7.7</ecNumber>
    </recommendedName>
</protein>
<dbReference type="GO" id="GO:0009360">
    <property type="term" value="C:DNA polymerase III complex"/>
    <property type="evidence" value="ECO:0007669"/>
    <property type="project" value="TreeGrafter"/>
</dbReference>
<reference evidence="9" key="1">
    <citation type="journal article" date="2005" name="Environ. Microbiol.">
        <title>Genetic and functional properties of uncultivated thermophilic crenarchaeotes from a subsurface gold mine as revealed by analysis of genome fragments.</title>
        <authorList>
            <person name="Nunoura T."/>
            <person name="Hirayama H."/>
            <person name="Takami H."/>
            <person name="Oida H."/>
            <person name="Nishi S."/>
            <person name="Shimamura S."/>
            <person name="Suzuki Y."/>
            <person name="Inagaki F."/>
            <person name="Takai K."/>
            <person name="Nealson K.H."/>
            <person name="Horikoshi K."/>
        </authorList>
    </citation>
    <scope>NUCLEOTIDE SEQUENCE</scope>
</reference>
<feature type="domain" description="DNA polymerase III delta subunit-like C-terminal" evidence="8">
    <location>
        <begin position="194"/>
        <end position="310"/>
    </location>
</feature>
<evidence type="ECO:0000256" key="5">
    <source>
        <dbReference type="ARBA" id="ARBA00022932"/>
    </source>
</evidence>
<dbReference type="PANTHER" id="PTHR34388">
    <property type="entry name" value="DNA POLYMERASE III SUBUNIT DELTA"/>
    <property type="match status" value="1"/>
</dbReference>
<dbReference type="Gene3D" id="1.20.272.10">
    <property type="match status" value="1"/>
</dbReference>
<dbReference type="GO" id="GO:0003677">
    <property type="term" value="F:DNA binding"/>
    <property type="evidence" value="ECO:0007669"/>
    <property type="project" value="InterPro"/>
</dbReference>
<comment type="similarity">
    <text evidence="6">Belongs to the DNA polymerase HolA subunit family.</text>
</comment>
<dbReference type="Gene3D" id="1.10.8.60">
    <property type="match status" value="1"/>
</dbReference>
<evidence type="ECO:0000256" key="6">
    <source>
        <dbReference type="ARBA" id="ARBA00034754"/>
    </source>
</evidence>
<organism evidence="9">
    <name type="scientific">uncultured Acetothermia bacterium</name>
    <dbReference type="NCBI Taxonomy" id="236499"/>
    <lineage>
        <taxon>Bacteria</taxon>
        <taxon>Candidatus Bipolaricaulota</taxon>
        <taxon>environmental samples</taxon>
    </lineage>
</organism>
<gene>
    <name evidence="9" type="ORF">HGMM_F52D02C22</name>
</gene>
<evidence type="ECO:0000256" key="7">
    <source>
        <dbReference type="ARBA" id="ARBA00049244"/>
    </source>
</evidence>
<name>H5SNK7_9BACT</name>
<dbReference type="GO" id="GO:0003887">
    <property type="term" value="F:DNA-directed DNA polymerase activity"/>
    <property type="evidence" value="ECO:0007669"/>
    <property type="project" value="UniProtKB-KW"/>
</dbReference>
<dbReference type="InterPro" id="IPR005790">
    <property type="entry name" value="DNA_polIII_delta"/>
</dbReference>
<evidence type="ECO:0000256" key="1">
    <source>
        <dbReference type="ARBA" id="ARBA00012417"/>
    </source>
</evidence>
<accession>H5SNK7</accession>
<evidence type="ECO:0000256" key="4">
    <source>
        <dbReference type="ARBA" id="ARBA00022705"/>
    </source>
</evidence>
<comment type="catalytic activity">
    <reaction evidence="7">
        <text>DNA(n) + a 2'-deoxyribonucleoside 5'-triphosphate = DNA(n+1) + diphosphate</text>
        <dbReference type="Rhea" id="RHEA:22508"/>
        <dbReference type="Rhea" id="RHEA-COMP:17339"/>
        <dbReference type="Rhea" id="RHEA-COMP:17340"/>
        <dbReference type="ChEBI" id="CHEBI:33019"/>
        <dbReference type="ChEBI" id="CHEBI:61560"/>
        <dbReference type="ChEBI" id="CHEBI:173112"/>
        <dbReference type="EC" id="2.7.7.7"/>
    </reaction>
</comment>
<reference evidence="9" key="2">
    <citation type="journal article" date="2012" name="PLoS ONE">
        <title>A Deeply Branching Thermophilic Bacterium with an Ancient Acetyl-CoA Pathway Dominates a Subsurface Ecosystem.</title>
        <authorList>
            <person name="Takami H."/>
            <person name="Noguchi H."/>
            <person name="Takaki Y."/>
            <person name="Uchiyama I."/>
            <person name="Toyoda A."/>
            <person name="Nishi S."/>
            <person name="Chee G.-J."/>
            <person name="Arai W."/>
            <person name="Nunoura T."/>
            <person name="Itoh T."/>
            <person name="Hattori M."/>
            <person name="Takai K."/>
        </authorList>
    </citation>
    <scope>NUCLEOTIDE SEQUENCE</scope>
</reference>
<dbReference type="Gene3D" id="3.40.50.300">
    <property type="entry name" value="P-loop containing nucleotide triphosphate hydrolases"/>
    <property type="match status" value="1"/>
</dbReference>